<keyword evidence="4" id="KW-1133">Transmembrane helix</keyword>
<protein>
    <submittedName>
        <fullName evidence="8">Sulfotransferase family 2 domain-containing protein</fullName>
    </submittedName>
</protein>
<gene>
    <name evidence="8" type="ORF">RI845_05755</name>
</gene>
<evidence type="ECO:0000256" key="5">
    <source>
        <dbReference type="ARBA" id="ARBA00023034"/>
    </source>
</evidence>
<organism evidence="8 9">
    <name type="scientific">Thalassotalea nanhaiensis</name>
    <dbReference type="NCBI Taxonomy" id="3065648"/>
    <lineage>
        <taxon>Bacteria</taxon>
        <taxon>Pseudomonadati</taxon>
        <taxon>Pseudomonadota</taxon>
        <taxon>Gammaproteobacteria</taxon>
        <taxon>Alteromonadales</taxon>
        <taxon>Colwelliaceae</taxon>
        <taxon>Thalassotalea</taxon>
    </lineage>
</organism>
<keyword evidence="3" id="KW-0812">Transmembrane</keyword>
<dbReference type="EMBL" id="CP134146">
    <property type="protein sequence ID" value="WNC69651.1"/>
    <property type="molecule type" value="Genomic_DNA"/>
</dbReference>
<keyword evidence="7" id="KW-0325">Glycoprotein</keyword>
<dbReference type="InterPro" id="IPR027417">
    <property type="entry name" value="P-loop_NTPase"/>
</dbReference>
<evidence type="ECO:0000256" key="1">
    <source>
        <dbReference type="ARBA" id="ARBA00004323"/>
    </source>
</evidence>
<dbReference type="PANTHER" id="PTHR12137">
    <property type="entry name" value="CARBOHYDRATE SULFOTRANSFERASE"/>
    <property type="match status" value="1"/>
</dbReference>
<dbReference type="SUPFAM" id="SSF52540">
    <property type="entry name" value="P-loop containing nucleoside triphosphate hydrolases"/>
    <property type="match status" value="1"/>
</dbReference>
<evidence type="ECO:0000256" key="7">
    <source>
        <dbReference type="ARBA" id="ARBA00023180"/>
    </source>
</evidence>
<sequence length="213" mass="25455">MNNFIHNLKFKINIYRRYRYWNKANCIFIHVPKAAGTSINLALYGKTLDHYSALEIKDKFPTLFSNCYKFSFVRNPWARALSAYKFAKVEKTESMGIRSPEQYRITEFDSFESFVKTWLKYKDPLEIDFVFQPQFRFLYDDAGDLLVDFIGKVENLDSDMEVVQRKLGMEIEVSHSNKTESMSNYRDAYVDDEMIEIIRTKYKKDIELFNYEF</sequence>
<dbReference type="PANTHER" id="PTHR12137:SF54">
    <property type="entry name" value="CARBOHYDRATE SULFOTRANSFERASE"/>
    <property type="match status" value="1"/>
</dbReference>
<accession>A0ABY9TMM1</accession>
<reference evidence="9" key="1">
    <citation type="submission" date="2023-09" db="EMBL/GenBank/DDBJ databases">
        <authorList>
            <person name="Li S."/>
            <person name="Li X."/>
            <person name="Zhang C."/>
            <person name="Zhao Z."/>
        </authorList>
    </citation>
    <scope>NUCLEOTIDE SEQUENCE [LARGE SCALE GENOMIC DNA]</scope>
    <source>
        <strain evidence="9">SQ345</strain>
    </source>
</reference>
<keyword evidence="2" id="KW-0808">Transferase</keyword>
<keyword evidence="6" id="KW-0472">Membrane</keyword>
<dbReference type="Proteomes" id="UP001248581">
    <property type="component" value="Chromosome"/>
</dbReference>
<dbReference type="InterPro" id="IPR005331">
    <property type="entry name" value="Sulfotransferase"/>
</dbReference>
<keyword evidence="5" id="KW-0333">Golgi apparatus</keyword>
<evidence type="ECO:0000313" key="9">
    <source>
        <dbReference type="Proteomes" id="UP001248581"/>
    </source>
</evidence>
<evidence type="ECO:0000256" key="6">
    <source>
        <dbReference type="ARBA" id="ARBA00023136"/>
    </source>
</evidence>
<keyword evidence="9" id="KW-1185">Reference proteome</keyword>
<name>A0ABY9TMM1_9GAMM</name>
<evidence type="ECO:0000256" key="3">
    <source>
        <dbReference type="ARBA" id="ARBA00022692"/>
    </source>
</evidence>
<evidence type="ECO:0000313" key="8">
    <source>
        <dbReference type="EMBL" id="WNC69651.1"/>
    </source>
</evidence>
<evidence type="ECO:0000256" key="2">
    <source>
        <dbReference type="ARBA" id="ARBA00022679"/>
    </source>
</evidence>
<proteinExistence type="predicted"/>
<dbReference type="Gene3D" id="3.40.50.300">
    <property type="entry name" value="P-loop containing nucleotide triphosphate hydrolases"/>
    <property type="match status" value="1"/>
</dbReference>
<dbReference type="InterPro" id="IPR018011">
    <property type="entry name" value="Carb_sulfotrans_8-10"/>
</dbReference>
<dbReference type="Pfam" id="PF03567">
    <property type="entry name" value="Sulfotransfer_2"/>
    <property type="match status" value="1"/>
</dbReference>
<dbReference type="RefSeq" id="WP_348388794.1">
    <property type="nucleotide sequence ID" value="NZ_CP134146.1"/>
</dbReference>
<comment type="subcellular location">
    <subcellularLocation>
        <location evidence="1">Golgi apparatus membrane</location>
        <topology evidence="1">Single-pass type II membrane protein</topology>
    </subcellularLocation>
</comment>
<evidence type="ECO:0000256" key="4">
    <source>
        <dbReference type="ARBA" id="ARBA00022989"/>
    </source>
</evidence>